<comment type="subcellular location">
    <subcellularLocation>
        <location evidence="1">Cell envelope</location>
    </subcellularLocation>
</comment>
<sequence length="373" mass="39402">MRTLLNAWRAALCGVASLAMGFIATQASAQDSKHYKVFLSMSYVGNDWQAEAQNMVAAMAKAHADKVDLRIQVAGPVAQKQIQQINAMVQAGANAIIVYPISPTALNPAIKNACDKGVVVFAYDSSVTEPCAYNVVTDQTELATKSAQWVADKMDHKGNLIFVTGVPGTSVDTDRNKAARAVFAKYPDIKIVAEPNGMWSQAVARKAVSEAMATMSWDDIQGAWGAAACIQIWTLQMEANSKTLIPCGTEGSNGMRVMMLPKGSIADATGAYSPQGAPGISLESHPGAGAMALKLAMDVLKGKKVDKLTMMPLEAVTADNAKLCQTGSFDELSKGCNVFDPGLVPSGWFANILNPATPEVGFQAALVGQPETN</sequence>
<name>A0ABT4R3Y4_9HYPH</name>
<dbReference type="InterPro" id="IPR028082">
    <property type="entry name" value="Peripla_BP_I"/>
</dbReference>
<dbReference type="PANTHER" id="PTHR46847:SF1">
    <property type="entry name" value="D-ALLOSE-BINDING PERIPLASMIC PROTEIN-RELATED"/>
    <property type="match status" value="1"/>
</dbReference>
<evidence type="ECO:0000256" key="1">
    <source>
        <dbReference type="ARBA" id="ARBA00004196"/>
    </source>
</evidence>
<accession>A0ABT4R3Y4</accession>
<evidence type="ECO:0000259" key="5">
    <source>
        <dbReference type="Pfam" id="PF13407"/>
    </source>
</evidence>
<feature type="signal peptide" evidence="4">
    <location>
        <begin position="1"/>
        <end position="29"/>
    </location>
</feature>
<keyword evidence="7" id="KW-1185">Reference proteome</keyword>
<evidence type="ECO:0000313" key="6">
    <source>
        <dbReference type="EMBL" id="MCZ8548542.1"/>
    </source>
</evidence>
<comment type="caution">
    <text evidence="6">The sequence shown here is derived from an EMBL/GenBank/DDBJ whole genome shotgun (WGS) entry which is preliminary data.</text>
</comment>
<keyword evidence="3 4" id="KW-0732">Signal</keyword>
<dbReference type="SUPFAM" id="SSF53822">
    <property type="entry name" value="Periplasmic binding protein-like I"/>
    <property type="match status" value="1"/>
</dbReference>
<dbReference type="Gene3D" id="3.40.50.2300">
    <property type="match status" value="2"/>
</dbReference>
<reference evidence="6" key="1">
    <citation type="submission" date="2022-11" db="EMBL/GenBank/DDBJ databases">
        <authorList>
            <person name="Coimbra C."/>
        </authorList>
    </citation>
    <scope>NUCLEOTIDE SEQUENCE</scope>
    <source>
        <strain evidence="6">Jales19</strain>
    </source>
</reference>
<organism evidence="6 7">
    <name type="scientific">Mesorhizobium qingshengii</name>
    <dbReference type="NCBI Taxonomy" id="1165689"/>
    <lineage>
        <taxon>Bacteria</taxon>
        <taxon>Pseudomonadati</taxon>
        <taxon>Pseudomonadota</taxon>
        <taxon>Alphaproteobacteria</taxon>
        <taxon>Hyphomicrobiales</taxon>
        <taxon>Phyllobacteriaceae</taxon>
        <taxon>Mesorhizobium</taxon>
    </lineage>
</organism>
<gene>
    <name evidence="6" type="ORF">OOJ09_30640</name>
</gene>
<proteinExistence type="inferred from homology"/>
<evidence type="ECO:0000256" key="3">
    <source>
        <dbReference type="ARBA" id="ARBA00022729"/>
    </source>
</evidence>
<feature type="chain" id="PRO_5046980181" evidence="4">
    <location>
        <begin position="30"/>
        <end position="373"/>
    </location>
</feature>
<evidence type="ECO:0000256" key="4">
    <source>
        <dbReference type="SAM" id="SignalP"/>
    </source>
</evidence>
<dbReference type="CDD" id="cd19998">
    <property type="entry name" value="PBP1_ABC_sugar_binding-like"/>
    <property type="match status" value="1"/>
</dbReference>
<dbReference type="InterPro" id="IPR025997">
    <property type="entry name" value="SBP_2_dom"/>
</dbReference>
<protein>
    <submittedName>
        <fullName evidence="6">Sugar ABC transporter substrate-binding protein</fullName>
    </submittedName>
</protein>
<dbReference type="EMBL" id="JAPFQA010000030">
    <property type="protein sequence ID" value="MCZ8548542.1"/>
    <property type="molecule type" value="Genomic_DNA"/>
</dbReference>
<dbReference type="Proteomes" id="UP001152178">
    <property type="component" value="Unassembled WGS sequence"/>
</dbReference>
<evidence type="ECO:0000313" key="7">
    <source>
        <dbReference type="Proteomes" id="UP001152178"/>
    </source>
</evidence>
<dbReference type="PANTHER" id="PTHR46847">
    <property type="entry name" value="D-ALLOSE-BINDING PERIPLASMIC PROTEIN-RELATED"/>
    <property type="match status" value="1"/>
</dbReference>
<dbReference type="Pfam" id="PF13407">
    <property type="entry name" value="Peripla_BP_4"/>
    <property type="match status" value="1"/>
</dbReference>
<dbReference type="RefSeq" id="WP_269908791.1">
    <property type="nucleotide sequence ID" value="NZ_JAPFQA010000030.1"/>
</dbReference>
<evidence type="ECO:0000256" key="2">
    <source>
        <dbReference type="ARBA" id="ARBA00007639"/>
    </source>
</evidence>
<feature type="domain" description="Periplasmic binding protein" evidence="5">
    <location>
        <begin position="38"/>
        <end position="304"/>
    </location>
</feature>
<comment type="similarity">
    <text evidence="2">Belongs to the bacterial solute-binding protein 2 family.</text>
</comment>